<evidence type="ECO:0000313" key="2">
    <source>
        <dbReference type="Proteomes" id="UP001169862"/>
    </source>
</evidence>
<accession>A0AAW7XPA3</accession>
<protein>
    <submittedName>
        <fullName evidence="1">Uncharacterized protein</fullName>
    </submittedName>
</protein>
<comment type="caution">
    <text evidence="1">The sequence shown here is derived from an EMBL/GenBank/DDBJ whole genome shotgun (WGS) entry which is preliminary data.</text>
</comment>
<dbReference type="RefSeq" id="WP_303551721.1">
    <property type="nucleotide sequence ID" value="NZ_JAUOPG010000010.1"/>
</dbReference>
<dbReference type="Proteomes" id="UP001169862">
    <property type="component" value="Unassembled WGS sequence"/>
</dbReference>
<sequence>MLRWLAIFLVVIIIALAYFRVDVLNVPFIQQAILSLDDSLLNPNEDAPNTFEPVTPDTDQFNNYQTGAQEQSSLEQAQAQKAREYLDTLVLPATQPIDALNAKHFVTADQLINLPNIDQQKALLIPVTPITHDMASSVETTLTTESPINNLTITHDAAAQTFAVDPVRFQPNVADNDSTTHNLNIRKLTAPIAVGQTIQLRELLDNTDSNIKRIFYIHAVSPEDEQGLWGIMQGGLTETFAKGFKLPQIKQEISATIPQEADEVLSTKHSSYLGKLLHEKVNTTYIYNYEQGLVGQNPNLIKPGQQLIIVTFTEDELLEIYHQFSHR</sequence>
<reference evidence="1" key="1">
    <citation type="submission" date="2023-07" db="EMBL/GenBank/DDBJ databases">
        <title>Genome content predicts the carbon catabolic preferences of heterotrophic bacteria.</title>
        <authorList>
            <person name="Gralka M."/>
        </authorList>
    </citation>
    <scope>NUCLEOTIDE SEQUENCE</scope>
    <source>
        <strain evidence="1">I2M16</strain>
    </source>
</reference>
<dbReference type="EMBL" id="JAUOPG010000010">
    <property type="protein sequence ID" value="MDO6454869.1"/>
    <property type="molecule type" value="Genomic_DNA"/>
</dbReference>
<dbReference type="AlphaFoldDB" id="A0AAW7XPA3"/>
<evidence type="ECO:0000313" key="1">
    <source>
        <dbReference type="EMBL" id="MDO6454869.1"/>
    </source>
</evidence>
<proteinExistence type="predicted"/>
<gene>
    <name evidence="1" type="ORF">Q4490_14955</name>
</gene>
<name>A0AAW7XPA3_9GAMM</name>
<organism evidence="1 2">
    <name type="scientific">Neptunomonas phycophila</name>
    <dbReference type="NCBI Taxonomy" id="1572645"/>
    <lineage>
        <taxon>Bacteria</taxon>
        <taxon>Pseudomonadati</taxon>
        <taxon>Pseudomonadota</taxon>
        <taxon>Gammaproteobacteria</taxon>
        <taxon>Oceanospirillales</taxon>
        <taxon>Oceanospirillaceae</taxon>
        <taxon>Neptunomonas</taxon>
    </lineage>
</organism>